<proteinExistence type="predicted"/>
<feature type="compositionally biased region" description="Low complexity" evidence="1">
    <location>
        <begin position="82"/>
        <end position="92"/>
    </location>
</feature>
<dbReference type="Pfam" id="PF12843">
    <property type="entry name" value="QSregVF_b"/>
    <property type="match status" value="1"/>
</dbReference>
<evidence type="ECO:0000256" key="1">
    <source>
        <dbReference type="SAM" id="MobiDB-lite"/>
    </source>
</evidence>
<dbReference type="EMBL" id="JAYKXP010000017">
    <property type="protein sequence ID" value="KAK7049294.1"/>
    <property type="molecule type" value="Genomic_DNA"/>
</dbReference>
<sequence length="296" mass="33164">MPKSPSKSQQRTSSLTPYPPSSPTKPSKLTMSSETYRFDFGKYAGSTLLEVPPSYITWCQKEGVDEHRPLLRKAIAAYMRTPPSSSSSSQPPAKQPRANPAQALAQREQSVRDSMPGWLFDECWSALEATSAEAPGGLSERRKQSKKFLDVMEQPTTIEFFRAYPSRPLAELPKTSSSAKKLRQVLARSPVVRGVGLDMMELSGDEQSCVEVERHKLNGQIIGWAWSKEYIKEVKKCLTSVKREHGEDGWVCGVWEVRDAYASCIGGITCEKKGINKSECFTFHDQSLYWLKSLSK</sequence>
<feature type="region of interest" description="Disordered" evidence="1">
    <location>
        <begin position="1"/>
        <end position="31"/>
    </location>
</feature>
<keyword evidence="3" id="KW-1185">Reference proteome</keyword>
<evidence type="ECO:0000313" key="2">
    <source>
        <dbReference type="EMBL" id="KAK7049294.1"/>
    </source>
</evidence>
<dbReference type="Proteomes" id="UP001383192">
    <property type="component" value="Unassembled WGS sequence"/>
</dbReference>
<name>A0AAW0DCU8_9AGAR</name>
<gene>
    <name evidence="2" type="ORF">VNI00_005895</name>
</gene>
<protein>
    <submittedName>
        <fullName evidence="2">Uncharacterized protein</fullName>
    </submittedName>
</protein>
<dbReference type="AlphaFoldDB" id="A0AAW0DCU8"/>
<comment type="caution">
    <text evidence="2">The sequence shown here is derived from an EMBL/GenBank/DDBJ whole genome shotgun (WGS) entry which is preliminary data.</text>
</comment>
<feature type="region of interest" description="Disordered" evidence="1">
    <location>
        <begin position="80"/>
        <end position="110"/>
    </location>
</feature>
<accession>A0AAW0DCU8</accession>
<organism evidence="2 3">
    <name type="scientific">Paramarasmius palmivorus</name>
    <dbReference type="NCBI Taxonomy" id="297713"/>
    <lineage>
        <taxon>Eukaryota</taxon>
        <taxon>Fungi</taxon>
        <taxon>Dikarya</taxon>
        <taxon>Basidiomycota</taxon>
        <taxon>Agaricomycotina</taxon>
        <taxon>Agaricomycetes</taxon>
        <taxon>Agaricomycetidae</taxon>
        <taxon>Agaricales</taxon>
        <taxon>Marasmiineae</taxon>
        <taxon>Marasmiaceae</taxon>
        <taxon>Paramarasmius</taxon>
    </lineage>
</organism>
<reference evidence="2 3" key="1">
    <citation type="submission" date="2024-01" db="EMBL/GenBank/DDBJ databases">
        <title>A draft genome for a cacao thread blight-causing isolate of Paramarasmius palmivorus.</title>
        <authorList>
            <person name="Baruah I.K."/>
            <person name="Bukari Y."/>
            <person name="Amoako-Attah I."/>
            <person name="Meinhardt L.W."/>
            <person name="Bailey B.A."/>
            <person name="Cohen S.P."/>
        </authorList>
    </citation>
    <scope>NUCLEOTIDE SEQUENCE [LARGE SCALE GENOMIC DNA]</scope>
    <source>
        <strain evidence="2 3">GH-12</strain>
    </source>
</reference>
<evidence type="ECO:0000313" key="3">
    <source>
        <dbReference type="Proteomes" id="UP001383192"/>
    </source>
</evidence>
<feature type="compositionally biased region" description="Polar residues" evidence="1">
    <location>
        <begin position="1"/>
        <end position="11"/>
    </location>
</feature>
<dbReference type="InterPro" id="IPR024530">
    <property type="entry name" value="QSregVF_b"/>
</dbReference>